<comment type="caution">
    <text evidence="11">The sequence shown here is derived from an EMBL/GenBank/DDBJ whole genome shotgun (WGS) entry which is preliminary data.</text>
</comment>
<keyword evidence="4" id="KW-0507">mRNA processing</keyword>
<evidence type="ECO:0000256" key="4">
    <source>
        <dbReference type="ARBA" id="ARBA00022664"/>
    </source>
</evidence>
<gene>
    <name evidence="11" type="ORF">R5R35_008325</name>
</gene>
<sequence>MGEGSLDIDQDLARRLLIEGATLMLLNVPQGTEFGIDMKSWYTAERFKGLKMIPPGLHFIYYSAVNEHGDVAPRVGFFHHFKKSEFVVKQWDPDSESISSAEISEEEVKVYMSNLLNLDKHLGPYPFDVWKKWKVLTDKITESQSQQLSPETGYVSSALELVCCGQNDLSPRKERRARVSTAEEKEEELLPQLKASPGTELRLTCLPERSYPEGATPAEITQHSLDSSYMLETLLSQLSSPMDLLGELQFAFVCFLVGHSLEAFEHWKKLIRLLCSCDRVVPKLRELYSEFVAILDIQLLEIPEDFLVDIVSSNNFVYSSLRNLFLNLQINDCVDGRLKSKVTRFKDRLTERFEWDFSNLEREDDEEAPVIVDTS</sequence>
<evidence type="ECO:0000259" key="9">
    <source>
        <dbReference type="Pfam" id="PF05282"/>
    </source>
</evidence>
<dbReference type="PANTHER" id="PTHR12689">
    <property type="entry name" value="A1 CISTRON SPLICING FACTOR AAR2-RELATED"/>
    <property type="match status" value="1"/>
</dbReference>
<dbReference type="EMBL" id="JAZDUA010000069">
    <property type="protein sequence ID" value="KAK7869800.1"/>
    <property type="molecule type" value="Genomic_DNA"/>
</dbReference>
<evidence type="ECO:0000256" key="5">
    <source>
        <dbReference type="ARBA" id="ARBA00022728"/>
    </source>
</evidence>
<dbReference type="CDD" id="cd13777">
    <property type="entry name" value="Aar2_N"/>
    <property type="match status" value="1"/>
</dbReference>
<evidence type="ECO:0000313" key="11">
    <source>
        <dbReference type="EMBL" id="KAK7869800.1"/>
    </source>
</evidence>
<accession>A0AAN9VR68</accession>
<comment type="subunit">
    <text evidence="8">Interacts with PRPF8 (via RNase H homology domain). Component of a U5 snRNP complex that contains PRPF8.</text>
</comment>
<dbReference type="Pfam" id="PF20981">
    <property type="entry name" value="AAR2_1st"/>
    <property type="match status" value="1"/>
</dbReference>
<feature type="domain" description="AAR2 N-terminal" evidence="10">
    <location>
        <begin position="19"/>
        <end position="149"/>
    </location>
</feature>
<dbReference type="Gene3D" id="1.25.40.550">
    <property type="entry name" value="Aar2, C-terminal domain-like"/>
    <property type="match status" value="1"/>
</dbReference>
<name>A0AAN9VR68_9ORTH</name>
<dbReference type="InterPro" id="IPR007946">
    <property type="entry name" value="AAR2"/>
</dbReference>
<dbReference type="InterPro" id="IPR038516">
    <property type="entry name" value="AAR2_N_sf"/>
</dbReference>
<evidence type="ECO:0000256" key="2">
    <source>
        <dbReference type="ARBA" id="ARBA00006281"/>
    </source>
</evidence>
<evidence type="ECO:0000313" key="12">
    <source>
        <dbReference type="Proteomes" id="UP001378592"/>
    </source>
</evidence>
<feature type="domain" description="AAR2 C-terminal" evidence="9">
    <location>
        <begin position="206"/>
        <end position="358"/>
    </location>
</feature>
<dbReference type="FunFam" id="1.25.40.550:FF:000001">
    <property type="entry name" value="AAR2 splicing factor homolog"/>
    <property type="match status" value="1"/>
</dbReference>
<proteinExistence type="inferred from homology"/>
<dbReference type="InterPro" id="IPR038514">
    <property type="entry name" value="AAR2_C_sf"/>
</dbReference>
<dbReference type="AlphaFoldDB" id="A0AAN9VR68"/>
<dbReference type="Gene3D" id="2.60.34.20">
    <property type="match status" value="1"/>
</dbReference>
<evidence type="ECO:0000256" key="7">
    <source>
        <dbReference type="ARBA" id="ARBA00030625"/>
    </source>
</evidence>
<dbReference type="FunFam" id="2.60.34.20:FF:000001">
    <property type="entry name" value="protein AAR2 homolog"/>
    <property type="match status" value="1"/>
</dbReference>
<organism evidence="11 12">
    <name type="scientific">Gryllus longicercus</name>
    <dbReference type="NCBI Taxonomy" id="2509291"/>
    <lineage>
        <taxon>Eukaryota</taxon>
        <taxon>Metazoa</taxon>
        <taxon>Ecdysozoa</taxon>
        <taxon>Arthropoda</taxon>
        <taxon>Hexapoda</taxon>
        <taxon>Insecta</taxon>
        <taxon>Pterygota</taxon>
        <taxon>Neoptera</taxon>
        <taxon>Polyneoptera</taxon>
        <taxon>Orthoptera</taxon>
        <taxon>Ensifera</taxon>
        <taxon>Gryllidea</taxon>
        <taxon>Grylloidea</taxon>
        <taxon>Gryllidae</taxon>
        <taxon>Gryllinae</taxon>
        <taxon>Gryllus</taxon>
    </lineage>
</organism>
<evidence type="ECO:0000256" key="8">
    <source>
        <dbReference type="ARBA" id="ARBA00047009"/>
    </source>
</evidence>
<reference evidence="11 12" key="1">
    <citation type="submission" date="2024-03" db="EMBL/GenBank/DDBJ databases">
        <title>The genome assembly and annotation of the cricket Gryllus longicercus Weissman &amp; Gray.</title>
        <authorList>
            <person name="Szrajer S."/>
            <person name="Gray D."/>
            <person name="Ylla G."/>
        </authorList>
    </citation>
    <scope>NUCLEOTIDE SEQUENCE [LARGE SCALE GENOMIC DNA]</scope>
    <source>
        <strain evidence="11">DAG 2021-001</strain>
        <tissue evidence="11">Whole body minus gut</tissue>
    </source>
</reference>
<evidence type="ECO:0000259" key="10">
    <source>
        <dbReference type="Pfam" id="PF20981"/>
    </source>
</evidence>
<dbReference type="InterPro" id="IPR033648">
    <property type="entry name" value="AAR2_C"/>
</dbReference>
<protein>
    <recommendedName>
        <fullName evidence="3">Protein AAR2 homolog</fullName>
    </recommendedName>
    <alternativeName>
        <fullName evidence="7">AAR2 splicing factor homolog</fullName>
    </alternativeName>
</protein>
<dbReference type="PANTHER" id="PTHR12689:SF4">
    <property type="entry name" value="PROTEIN AAR2 HOMOLOG"/>
    <property type="match status" value="1"/>
</dbReference>
<comment type="similarity">
    <text evidence="2">Belongs to the AAR2 family.</text>
</comment>
<keyword evidence="6" id="KW-0508">mRNA splicing</keyword>
<evidence type="ECO:0000256" key="1">
    <source>
        <dbReference type="ARBA" id="ARBA00003708"/>
    </source>
</evidence>
<evidence type="ECO:0000256" key="6">
    <source>
        <dbReference type="ARBA" id="ARBA00023187"/>
    </source>
</evidence>
<dbReference type="InterPro" id="IPR033647">
    <property type="entry name" value="Aar2_N"/>
</dbReference>
<dbReference type="GO" id="GO:0005681">
    <property type="term" value="C:spliceosomal complex"/>
    <property type="evidence" value="ECO:0007669"/>
    <property type="project" value="UniProtKB-KW"/>
</dbReference>
<dbReference type="CDD" id="cd13778">
    <property type="entry name" value="Aar2_C"/>
    <property type="match status" value="1"/>
</dbReference>
<evidence type="ECO:0000256" key="3">
    <source>
        <dbReference type="ARBA" id="ARBA00016372"/>
    </source>
</evidence>
<dbReference type="Pfam" id="PF05282">
    <property type="entry name" value="AAR2"/>
    <property type="match status" value="1"/>
</dbReference>
<dbReference type="Proteomes" id="UP001378592">
    <property type="component" value="Unassembled WGS sequence"/>
</dbReference>
<keyword evidence="12" id="KW-1185">Reference proteome</keyword>
<keyword evidence="5" id="KW-0747">Spliceosome</keyword>
<dbReference type="GO" id="GO:0000244">
    <property type="term" value="P:spliceosomal tri-snRNP complex assembly"/>
    <property type="evidence" value="ECO:0007669"/>
    <property type="project" value="TreeGrafter"/>
</dbReference>
<comment type="function">
    <text evidence="1">Component of the U5 snRNP complex that is required for spliceosome assembly and for pre-mRNA splicing.</text>
</comment>